<proteinExistence type="predicted"/>
<keyword evidence="3" id="KW-1185">Reference proteome</keyword>
<evidence type="ECO:0000313" key="2">
    <source>
        <dbReference type="EMBL" id="KAJ6258844.1"/>
    </source>
</evidence>
<evidence type="ECO:0000256" key="1">
    <source>
        <dbReference type="SAM" id="MobiDB-lite"/>
    </source>
</evidence>
<accession>A0AAD6IVQ8</accession>
<dbReference type="AlphaFoldDB" id="A0AAD6IVQ8"/>
<name>A0AAD6IVQ8_DREDA</name>
<feature type="region of interest" description="Disordered" evidence="1">
    <location>
        <begin position="1"/>
        <end position="20"/>
    </location>
</feature>
<organism evidence="2 3">
    <name type="scientific">Drechslerella dactyloides</name>
    <name type="common">Nematode-trapping fungus</name>
    <name type="synonym">Arthrobotrys dactyloides</name>
    <dbReference type="NCBI Taxonomy" id="74499"/>
    <lineage>
        <taxon>Eukaryota</taxon>
        <taxon>Fungi</taxon>
        <taxon>Dikarya</taxon>
        <taxon>Ascomycota</taxon>
        <taxon>Pezizomycotina</taxon>
        <taxon>Orbiliomycetes</taxon>
        <taxon>Orbiliales</taxon>
        <taxon>Orbiliaceae</taxon>
        <taxon>Drechslerella</taxon>
    </lineage>
</organism>
<feature type="region of interest" description="Disordered" evidence="1">
    <location>
        <begin position="27"/>
        <end position="51"/>
    </location>
</feature>
<gene>
    <name evidence="2" type="ORF">Dda_5739</name>
</gene>
<dbReference type="EMBL" id="JAQGDS010000007">
    <property type="protein sequence ID" value="KAJ6258844.1"/>
    <property type="molecule type" value="Genomic_DNA"/>
</dbReference>
<evidence type="ECO:0000313" key="3">
    <source>
        <dbReference type="Proteomes" id="UP001221413"/>
    </source>
</evidence>
<comment type="caution">
    <text evidence="2">The sequence shown here is derived from an EMBL/GenBank/DDBJ whole genome shotgun (WGS) entry which is preliminary data.</text>
</comment>
<reference evidence="2" key="1">
    <citation type="submission" date="2023-01" db="EMBL/GenBank/DDBJ databases">
        <title>The chitinases involved in constricting ring structure development in the nematode-trapping fungus Drechslerella dactyloides.</title>
        <authorList>
            <person name="Wang R."/>
            <person name="Zhang L."/>
            <person name="Tang P."/>
            <person name="Li S."/>
            <person name="Liang L."/>
        </authorList>
    </citation>
    <scope>NUCLEOTIDE SEQUENCE</scope>
    <source>
        <strain evidence="2">YMF1.00031</strain>
    </source>
</reference>
<sequence length="97" mass="10297">MYTVPAAGDDASTERARSGRSWLDCRLEGADSGSSRDGTGPLDGVGISNPSTGALCGRLGRTQHARGRPLLHARQEGDITVRVRDITESGEEMDDLQ</sequence>
<dbReference type="Proteomes" id="UP001221413">
    <property type="component" value="Unassembled WGS sequence"/>
</dbReference>
<protein>
    <submittedName>
        <fullName evidence="2">Uncharacterized protein</fullName>
    </submittedName>
</protein>